<dbReference type="Proteomes" id="UP000018142">
    <property type="component" value="Unassembled WGS sequence"/>
</dbReference>
<protein>
    <recommendedName>
        <fullName evidence="4">RanBP2-type domain-containing protein</fullName>
    </recommendedName>
</protein>
<evidence type="ECO:0000313" key="2">
    <source>
        <dbReference type="EMBL" id="CDC45444.1"/>
    </source>
</evidence>
<keyword evidence="1" id="KW-0812">Transmembrane</keyword>
<organism evidence="2 3">
    <name type="scientific">[Eubacterium] siraeum CAG:80</name>
    <dbReference type="NCBI Taxonomy" id="1263080"/>
    <lineage>
        <taxon>Bacteria</taxon>
        <taxon>Bacillati</taxon>
        <taxon>Bacillota</taxon>
        <taxon>Clostridia</taxon>
        <taxon>Eubacteriales</taxon>
        <taxon>Oscillospiraceae</taxon>
        <taxon>Oscillospiraceae incertae sedis</taxon>
    </lineage>
</organism>
<dbReference type="AlphaFoldDB" id="R6RJG6"/>
<proteinExistence type="predicted"/>
<keyword evidence="1" id="KW-1133">Transmembrane helix</keyword>
<accession>R6RJG6</accession>
<evidence type="ECO:0000256" key="1">
    <source>
        <dbReference type="SAM" id="Phobius"/>
    </source>
</evidence>
<dbReference type="EMBL" id="CBFJ010000087">
    <property type="protein sequence ID" value="CDC45444.1"/>
    <property type="molecule type" value="Genomic_DNA"/>
</dbReference>
<evidence type="ECO:0008006" key="4">
    <source>
        <dbReference type="Google" id="ProtNLM"/>
    </source>
</evidence>
<feature type="transmembrane region" description="Helical" evidence="1">
    <location>
        <begin position="35"/>
        <end position="55"/>
    </location>
</feature>
<feature type="transmembrane region" description="Helical" evidence="1">
    <location>
        <begin position="67"/>
        <end position="86"/>
    </location>
</feature>
<gene>
    <name evidence="2" type="ORF">BN788_01706</name>
</gene>
<feature type="transmembrane region" description="Helical" evidence="1">
    <location>
        <begin position="114"/>
        <end position="142"/>
    </location>
</feature>
<reference evidence="2" key="1">
    <citation type="submission" date="2012-11" db="EMBL/GenBank/DDBJ databases">
        <title>Dependencies among metagenomic species, viruses, plasmids and units of genetic variation.</title>
        <authorList>
            <person name="Nielsen H.B."/>
            <person name="Almeida M."/>
            <person name="Juncker A.S."/>
            <person name="Rasmussen S."/>
            <person name="Li J."/>
            <person name="Sunagawa S."/>
            <person name="Plichta D."/>
            <person name="Gautier L."/>
            <person name="Le Chatelier E."/>
            <person name="Peletier E."/>
            <person name="Bonde I."/>
            <person name="Nielsen T."/>
            <person name="Manichanh C."/>
            <person name="Arumugam M."/>
            <person name="Batto J."/>
            <person name="Santos M.B.Q.D."/>
            <person name="Blom N."/>
            <person name="Borruel N."/>
            <person name="Burgdorf K.S."/>
            <person name="Boumezbeur F."/>
            <person name="Casellas F."/>
            <person name="Dore J."/>
            <person name="Guarner F."/>
            <person name="Hansen T."/>
            <person name="Hildebrand F."/>
            <person name="Kaas R.S."/>
            <person name="Kennedy S."/>
            <person name="Kristiansen K."/>
            <person name="Kultima J.R."/>
            <person name="Leonard P."/>
            <person name="Levenez F."/>
            <person name="Lund O."/>
            <person name="Moumen B."/>
            <person name="Le Paslier D."/>
            <person name="Pons N."/>
            <person name="Pedersen O."/>
            <person name="Prifti E."/>
            <person name="Qin J."/>
            <person name="Raes J."/>
            <person name="Tap J."/>
            <person name="Tims S."/>
            <person name="Ussery D.W."/>
            <person name="Yamada T."/>
            <person name="MetaHit consortium"/>
            <person name="Renault P."/>
            <person name="Sicheritz-Ponten T."/>
            <person name="Bork P."/>
            <person name="Wang J."/>
            <person name="Brunak S."/>
            <person name="Ehrlich S.D."/>
        </authorList>
    </citation>
    <scope>NUCLEOTIDE SEQUENCE [LARGE SCALE GENOMIC DNA]</scope>
</reference>
<name>R6RJG6_9FIRM</name>
<sequence>MINLLTSASRYVDDFGDYNYKSTTDKLLSSLFDGFIFYLAVVVFIITVLIITAKYRKNPTLGKRKSLTAITVLLTVFDSLLLLFKIDFFRLLCNPYDYFTSYNFTSFVPGTSEYAIYVSYYIVIIATVIAGIIMCIVGYTTLSDKELKKKAFDKAAALQQQYRAGFAVPPQQIQQPQCNTWKCNVCGTINKDIGGSFCSQCGAPKNNTPSSENTQSDTDNQ</sequence>
<comment type="caution">
    <text evidence="2">The sequence shown here is derived from an EMBL/GenBank/DDBJ whole genome shotgun (WGS) entry which is preliminary data.</text>
</comment>
<evidence type="ECO:0000313" key="3">
    <source>
        <dbReference type="Proteomes" id="UP000018142"/>
    </source>
</evidence>
<keyword evidence="1" id="KW-0472">Membrane</keyword>